<dbReference type="GO" id="GO:0005576">
    <property type="term" value="C:extracellular region"/>
    <property type="evidence" value="ECO:0007669"/>
    <property type="project" value="UniProtKB-SubCell"/>
</dbReference>
<evidence type="ECO:0000256" key="10">
    <source>
        <dbReference type="RuleBase" id="RU361156"/>
    </source>
</evidence>
<dbReference type="AlphaFoldDB" id="A0A9W2ZLY3"/>
<comment type="similarity">
    <text evidence="2 10">Belongs to the peptidase S10 family.</text>
</comment>
<dbReference type="PANTHER" id="PTHR11802:SF3">
    <property type="entry name" value="RETINOID-INDUCIBLE SERINE CARBOXYPEPTIDASE"/>
    <property type="match status" value="1"/>
</dbReference>
<dbReference type="PROSITE" id="PS00131">
    <property type="entry name" value="CARBOXYPEPT_SER_SER"/>
    <property type="match status" value="1"/>
</dbReference>
<dbReference type="Proteomes" id="UP001165740">
    <property type="component" value="Chromosome 2"/>
</dbReference>
<keyword evidence="11" id="KW-1185">Reference proteome</keyword>
<dbReference type="OMA" id="QEPKEVW"/>
<keyword evidence="3" id="KW-0964">Secreted</keyword>
<dbReference type="PANTHER" id="PTHR11802">
    <property type="entry name" value="SERINE PROTEASE FAMILY S10 SERINE CARBOXYPEPTIDASE"/>
    <property type="match status" value="1"/>
</dbReference>
<keyword evidence="6" id="KW-0732">Signal</keyword>
<keyword evidence="7 10" id="KW-0378">Hydrolase</keyword>
<protein>
    <recommendedName>
        <fullName evidence="10">Carboxypeptidase</fullName>
        <ecNumber evidence="10">3.4.16.-</ecNumber>
    </recommendedName>
</protein>
<accession>A0A9W2ZLY3</accession>
<keyword evidence="4 10" id="KW-0121">Carboxypeptidase</keyword>
<evidence type="ECO:0000256" key="1">
    <source>
        <dbReference type="ARBA" id="ARBA00004613"/>
    </source>
</evidence>
<sequence length="491" mass="55232">MSCRISSKQHPFMHFSKPRSICTMYNPLSTYSLILILFFFNTSILHGLNVDYSHSYLEQSRHNFKGANIHHMSTSDEPNEEWSYVQVRPKAHLFYWLYYTTHQSGYKNRPLILWLQGGPGGSGTGFGNFEELGPLDGNLKPRSTTWLQTASLLFIDSPVGTGYSYAEDDSAFTTNVAEISRDLLSLMKNFTTTYKDFQNIPFYIFSESYGGKMTADFSSVLYNEIQNGGIKMNFQGFAMGDSWISPVDSTNSWGPFLYATSIVDLAGMQRINAAAKKAEDLVKQGKFEEATEAWSLTEGVVSAESGGVNFYNILDWDGDATLFSKSGKPDLRSPIDKLYNRHVRVMQNDDLDALMNGPIRKKLKVIPDKVTWGGQSGTVFEKQAGDFMKNVTSTVNNLVNNSTLKVIIYSGQLDLICDVLGTETWFYKYIDKSAPFQKQPKQNLKCGEQPGVCFYLKEYENLKFFWVLDAGHMVPTDNGPGALAMVNNIIK</sequence>
<dbReference type="PRINTS" id="PR00724">
    <property type="entry name" value="CRBOXYPTASEC"/>
</dbReference>
<dbReference type="GO" id="GO:0004185">
    <property type="term" value="F:serine-type carboxypeptidase activity"/>
    <property type="evidence" value="ECO:0007669"/>
    <property type="project" value="UniProtKB-UniRule"/>
</dbReference>
<evidence type="ECO:0000256" key="9">
    <source>
        <dbReference type="ARBA" id="ARBA00055847"/>
    </source>
</evidence>
<comment type="function">
    <text evidence="9">May be involved in vascular wall and kidney homeostasis.</text>
</comment>
<dbReference type="FunFam" id="3.40.50.1820:FF:000075">
    <property type="entry name" value="Carboxypeptidase"/>
    <property type="match status" value="1"/>
</dbReference>
<proteinExistence type="inferred from homology"/>
<dbReference type="RefSeq" id="XP_055876080.1">
    <property type="nucleotide sequence ID" value="XM_056020105.1"/>
</dbReference>
<dbReference type="EC" id="3.4.16.-" evidence="10"/>
<evidence type="ECO:0000256" key="4">
    <source>
        <dbReference type="ARBA" id="ARBA00022645"/>
    </source>
</evidence>
<keyword evidence="8" id="KW-0325">Glycoprotein</keyword>
<dbReference type="InterPro" id="IPR018202">
    <property type="entry name" value="Ser_caboxypep_ser_AS"/>
</dbReference>
<evidence type="ECO:0000256" key="7">
    <source>
        <dbReference type="ARBA" id="ARBA00022801"/>
    </source>
</evidence>
<dbReference type="Gene3D" id="3.40.50.1820">
    <property type="entry name" value="alpha/beta hydrolase"/>
    <property type="match status" value="1"/>
</dbReference>
<reference evidence="12 13" key="1">
    <citation type="submission" date="2025-04" db="UniProtKB">
        <authorList>
            <consortium name="RefSeq"/>
        </authorList>
    </citation>
    <scope>IDENTIFICATION</scope>
</reference>
<dbReference type="InterPro" id="IPR001563">
    <property type="entry name" value="Peptidase_S10"/>
</dbReference>
<evidence type="ECO:0000313" key="13">
    <source>
        <dbReference type="RefSeq" id="XP_055876081.1"/>
    </source>
</evidence>
<dbReference type="OrthoDB" id="443318at2759"/>
<evidence type="ECO:0000313" key="12">
    <source>
        <dbReference type="RefSeq" id="XP_055876080.1"/>
    </source>
</evidence>
<evidence type="ECO:0000313" key="11">
    <source>
        <dbReference type="Proteomes" id="UP001165740"/>
    </source>
</evidence>
<dbReference type="InterPro" id="IPR029058">
    <property type="entry name" value="AB_hydrolase_fold"/>
</dbReference>
<name>A0A9W2ZLY3_BIOGL</name>
<evidence type="ECO:0000256" key="6">
    <source>
        <dbReference type="ARBA" id="ARBA00022729"/>
    </source>
</evidence>
<evidence type="ECO:0000256" key="5">
    <source>
        <dbReference type="ARBA" id="ARBA00022670"/>
    </source>
</evidence>
<organism evidence="11 13">
    <name type="scientific">Biomphalaria glabrata</name>
    <name type="common">Bloodfluke planorb</name>
    <name type="synonym">Freshwater snail</name>
    <dbReference type="NCBI Taxonomy" id="6526"/>
    <lineage>
        <taxon>Eukaryota</taxon>
        <taxon>Metazoa</taxon>
        <taxon>Spiralia</taxon>
        <taxon>Lophotrochozoa</taxon>
        <taxon>Mollusca</taxon>
        <taxon>Gastropoda</taxon>
        <taxon>Heterobranchia</taxon>
        <taxon>Euthyneura</taxon>
        <taxon>Panpulmonata</taxon>
        <taxon>Hygrophila</taxon>
        <taxon>Lymnaeoidea</taxon>
        <taxon>Planorbidae</taxon>
        <taxon>Biomphalaria</taxon>
    </lineage>
</organism>
<dbReference type="RefSeq" id="XP_055876081.1">
    <property type="nucleotide sequence ID" value="XM_056020106.1"/>
</dbReference>
<gene>
    <name evidence="12 13" type="primary">LOC106055217</name>
</gene>
<evidence type="ECO:0000256" key="3">
    <source>
        <dbReference type="ARBA" id="ARBA00022525"/>
    </source>
</evidence>
<comment type="subcellular location">
    <subcellularLocation>
        <location evidence="1">Secreted</location>
    </subcellularLocation>
</comment>
<keyword evidence="5 10" id="KW-0645">Protease</keyword>
<evidence type="ECO:0000256" key="2">
    <source>
        <dbReference type="ARBA" id="ARBA00009431"/>
    </source>
</evidence>
<dbReference type="GO" id="GO:0006508">
    <property type="term" value="P:proteolysis"/>
    <property type="evidence" value="ECO:0007669"/>
    <property type="project" value="UniProtKB-KW"/>
</dbReference>
<dbReference type="SUPFAM" id="SSF53474">
    <property type="entry name" value="alpha/beta-Hydrolases"/>
    <property type="match status" value="1"/>
</dbReference>
<dbReference type="GeneID" id="106055217"/>
<dbReference type="Pfam" id="PF00450">
    <property type="entry name" value="Peptidase_S10"/>
    <property type="match status" value="1"/>
</dbReference>
<evidence type="ECO:0000256" key="8">
    <source>
        <dbReference type="ARBA" id="ARBA00023180"/>
    </source>
</evidence>